<feature type="region of interest" description="Disordered" evidence="2">
    <location>
        <begin position="363"/>
        <end position="444"/>
    </location>
</feature>
<evidence type="ECO:0000256" key="1">
    <source>
        <dbReference type="ARBA" id="ARBA00006068"/>
    </source>
</evidence>
<dbReference type="EMBL" id="BKAR01000019">
    <property type="protein sequence ID" value="GEP85020.1"/>
    <property type="molecule type" value="Genomic_DNA"/>
</dbReference>
<comment type="caution">
    <text evidence="5">The sequence shown here is derived from an EMBL/GenBank/DDBJ whole genome shotgun (WGS) entry which is preliminary data.</text>
</comment>
<feature type="compositionally biased region" description="Low complexity" evidence="2">
    <location>
        <begin position="412"/>
        <end position="428"/>
    </location>
</feature>
<reference evidence="5 6" key="1">
    <citation type="submission" date="2019-07" db="EMBL/GenBank/DDBJ databases">
        <title>Whole genome shotgun sequence of Staphylococcus piscifermentans NBRC 109625.</title>
        <authorList>
            <person name="Hosoyama A."/>
            <person name="Uohara A."/>
            <person name="Ohji S."/>
            <person name="Ichikawa N."/>
        </authorList>
    </citation>
    <scope>NUCLEOTIDE SEQUENCE [LARGE SCALE GENOMIC DNA]</scope>
    <source>
        <strain evidence="5 6">NBRC 109625</strain>
    </source>
</reference>
<dbReference type="InterPro" id="IPR050922">
    <property type="entry name" value="LytR/CpsA/Psr_CW_biosynth"/>
</dbReference>
<keyword evidence="6" id="KW-1185">Reference proteome</keyword>
<evidence type="ECO:0000313" key="5">
    <source>
        <dbReference type="EMBL" id="GEP85020.1"/>
    </source>
</evidence>
<keyword evidence="3" id="KW-0812">Transmembrane</keyword>
<comment type="similarity">
    <text evidence="1">Belongs to the LytR/CpsA/Psr (LCP) family.</text>
</comment>
<dbReference type="PANTHER" id="PTHR33392:SF3">
    <property type="entry name" value="POLYISOPRENYL-TEICHOIC ACID--PEPTIDOGLYCAN TEICHOIC ACID TRANSFERASE TAGT"/>
    <property type="match status" value="1"/>
</dbReference>
<feature type="compositionally biased region" description="Acidic residues" evidence="2">
    <location>
        <begin position="380"/>
        <end position="392"/>
    </location>
</feature>
<evidence type="ECO:0000256" key="2">
    <source>
        <dbReference type="SAM" id="MobiDB-lite"/>
    </source>
</evidence>
<evidence type="ECO:0000259" key="4">
    <source>
        <dbReference type="Pfam" id="PF03816"/>
    </source>
</evidence>
<keyword evidence="3" id="KW-1133">Transmembrane helix</keyword>
<feature type="compositionally biased region" description="Basic and acidic residues" evidence="2">
    <location>
        <begin position="363"/>
        <end position="379"/>
    </location>
</feature>
<proteinExistence type="inferred from homology"/>
<keyword evidence="3" id="KW-0472">Membrane</keyword>
<name>A0A512QNK1_9STAP</name>
<dbReference type="NCBIfam" id="TIGR00350">
    <property type="entry name" value="lytR_cpsA_psr"/>
    <property type="match status" value="1"/>
</dbReference>
<organism evidence="5 6">
    <name type="scientific">Staphylococcus piscifermentans</name>
    <dbReference type="NCBI Taxonomy" id="70258"/>
    <lineage>
        <taxon>Bacteria</taxon>
        <taxon>Bacillati</taxon>
        <taxon>Bacillota</taxon>
        <taxon>Bacilli</taxon>
        <taxon>Bacillales</taxon>
        <taxon>Staphylococcaceae</taxon>
        <taxon>Staphylococcus</taxon>
    </lineage>
</organism>
<dbReference type="InterPro" id="IPR004474">
    <property type="entry name" value="LytR_CpsA_psr"/>
</dbReference>
<dbReference type="PANTHER" id="PTHR33392">
    <property type="entry name" value="POLYISOPRENYL-TEICHOIC ACID--PEPTIDOGLYCAN TEICHOIC ACID TRANSFERASE TAGU"/>
    <property type="match status" value="1"/>
</dbReference>
<gene>
    <name evidence="5" type="ORF">SPI02_16050</name>
</gene>
<evidence type="ECO:0000313" key="6">
    <source>
        <dbReference type="Proteomes" id="UP000321736"/>
    </source>
</evidence>
<feature type="compositionally biased region" description="Polar residues" evidence="2">
    <location>
        <begin position="429"/>
        <end position="444"/>
    </location>
</feature>
<dbReference type="AlphaFoldDB" id="A0A512QNK1"/>
<feature type="transmembrane region" description="Helical" evidence="3">
    <location>
        <begin position="21"/>
        <end position="45"/>
    </location>
</feature>
<sequence>MNSIVVAAHSNKPGVKIMNKVFKYFLILLSLVLVIIPIVFAVILLRTSQHAIDTSFSGENTDRTSNLRNGKVNPAKDPVSILFLGIDDNKGRRENGQSTEHSRTDAMILSTLNPDKNQVRMLSIPRDTISYIPKVGYYDKITHAHAYGGPVAAMDAVEGTLNVPVDYYVRIDMDAFVQAVDELGGIYYDVPYDLNEPNTNDDGRTKVKKGYHKLNGDQALAVARTRYHDSDLKRGQRQMDLIKILFKKAQKLDSVNKLNNLVEIVGKNSKHDLSNKDIQSLISTYLPADLKIKTDQLDGDNDMLNGIYYYNPDIKSIKKFSNLLRGDLGLPKIKDTDEFLNQRVIDQYGELVPLTEIDESLLRKNQHDTSKGKNDKDVDQGENQDQNDEQQNQEDPNQQQDSYNQQDPNGYNQDQQQVPDQTQQGNPQTDMNNAQQTPSNQGYY</sequence>
<protein>
    <recommendedName>
        <fullName evidence="4">Cell envelope-related transcriptional attenuator domain-containing protein</fullName>
    </recommendedName>
</protein>
<feature type="domain" description="Cell envelope-related transcriptional attenuator" evidence="4">
    <location>
        <begin position="103"/>
        <end position="250"/>
    </location>
</feature>
<accession>A0A512QNK1</accession>
<feature type="compositionally biased region" description="Polar residues" evidence="2">
    <location>
        <begin position="402"/>
        <end position="411"/>
    </location>
</feature>
<dbReference type="Pfam" id="PF03816">
    <property type="entry name" value="LytR_cpsA_psr"/>
    <property type="match status" value="1"/>
</dbReference>
<evidence type="ECO:0000256" key="3">
    <source>
        <dbReference type="SAM" id="Phobius"/>
    </source>
</evidence>
<dbReference type="Proteomes" id="UP000321736">
    <property type="component" value="Unassembled WGS sequence"/>
</dbReference>
<dbReference type="Gene3D" id="3.40.630.190">
    <property type="entry name" value="LCP protein"/>
    <property type="match status" value="1"/>
</dbReference>